<dbReference type="Proteomes" id="UP001371218">
    <property type="component" value="Unassembled WGS sequence"/>
</dbReference>
<dbReference type="Gene3D" id="3.40.630.30">
    <property type="match status" value="1"/>
</dbReference>
<dbReference type="PANTHER" id="PTHR43072:SF8">
    <property type="entry name" value="ACYLTRANSFERASE FABY-RELATED"/>
    <property type="match status" value="1"/>
</dbReference>
<accession>A0ABU9BKG3</accession>
<name>A0ABU9BKG3_9BURK</name>
<organism evidence="2 3">
    <name type="scientific">Ideonella lacteola</name>
    <dbReference type="NCBI Taxonomy" id="2984193"/>
    <lineage>
        <taxon>Bacteria</taxon>
        <taxon>Pseudomonadati</taxon>
        <taxon>Pseudomonadota</taxon>
        <taxon>Betaproteobacteria</taxon>
        <taxon>Burkholderiales</taxon>
        <taxon>Sphaerotilaceae</taxon>
        <taxon>Ideonella</taxon>
    </lineage>
</organism>
<sequence>MIRLATEADATAIAEIYAPFVRGTPVSFETVPPSPAEIAERIVQTLPRWPWLVYEADGQIAGYAYASAFAQRVCYRWSVTTTVYVREGHWRGGVGRRLYSALLTLLAQQGFRSAFAGITLPNEGSVGLHKAMGYEPVGVYRDAGHKLGRWHDVAWFQRALQPGAPRVEAHPSEPVDVKAVLAVQAPLWADTEWSIGGAGGGA</sequence>
<reference evidence="2 3" key="1">
    <citation type="submission" date="2024-04" db="EMBL/GenBank/DDBJ databases">
        <title>Novel species of the genus Ideonella isolated from streams.</title>
        <authorList>
            <person name="Lu H."/>
        </authorList>
    </citation>
    <scope>NUCLEOTIDE SEQUENCE [LARGE SCALE GENOMIC DNA]</scope>
    <source>
        <strain evidence="2 3">DXS29W</strain>
    </source>
</reference>
<dbReference type="InterPro" id="IPR000182">
    <property type="entry name" value="GNAT_dom"/>
</dbReference>
<gene>
    <name evidence="2" type="ORF">AACH06_06435</name>
</gene>
<protein>
    <submittedName>
        <fullName evidence="2">Arsinothricin resistance N-acetyltransferase ArsN1 family B</fullName>
    </submittedName>
</protein>
<dbReference type="PROSITE" id="PS51186">
    <property type="entry name" value="GNAT"/>
    <property type="match status" value="1"/>
</dbReference>
<comment type="caution">
    <text evidence="2">The sequence shown here is derived from an EMBL/GenBank/DDBJ whole genome shotgun (WGS) entry which is preliminary data.</text>
</comment>
<dbReference type="CDD" id="cd04301">
    <property type="entry name" value="NAT_SF"/>
    <property type="match status" value="1"/>
</dbReference>
<dbReference type="NCBIfam" id="NF040504">
    <property type="entry name" value="resist_ArsN1b"/>
    <property type="match status" value="1"/>
</dbReference>
<keyword evidence="3" id="KW-1185">Reference proteome</keyword>
<dbReference type="EMBL" id="JBBUTG010000003">
    <property type="protein sequence ID" value="MEK8030459.1"/>
    <property type="molecule type" value="Genomic_DNA"/>
</dbReference>
<proteinExistence type="predicted"/>
<dbReference type="InterPro" id="IPR016181">
    <property type="entry name" value="Acyl_CoA_acyltransferase"/>
</dbReference>
<dbReference type="Pfam" id="PF13420">
    <property type="entry name" value="Acetyltransf_4"/>
    <property type="match status" value="1"/>
</dbReference>
<evidence type="ECO:0000313" key="3">
    <source>
        <dbReference type="Proteomes" id="UP001371218"/>
    </source>
</evidence>
<dbReference type="SUPFAM" id="SSF55729">
    <property type="entry name" value="Acyl-CoA N-acyltransferases (Nat)"/>
    <property type="match status" value="1"/>
</dbReference>
<dbReference type="PANTHER" id="PTHR43072">
    <property type="entry name" value="N-ACETYLTRANSFERASE"/>
    <property type="match status" value="1"/>
</dbReference>
<evidence type="ECO:0000313" key="2">
    <source>
        <dbReference type="EMBL" id="MEK8030459.1"/>
    </source>
</evidence>
<dbReference type="RefSeq" id="WP_341424826.1">
    <property type="nucleotide sequence ID" value="NZ_JBBUTG010000003.1"/>
</dbReference>
<evidence type="ECO:0000259" key="1">
    <source>
        <dbReference type="PROSITE" id="PS51186"/>
    </source>
</evidence>
<feature type="domain" description="N-acetyltransferase" evidence="1">
    <location>
        <begin position="1"/>
        <end position="160"/>
    </location>
</feature>